<dbReference type="InterPro" id="IPR005135">
    <property type="entry name" value="Endo/exonuclease/phosphatase"/>
</dbReference>
<dbReference type="GO" id="GO:0046872">
    <property type="term" value="F:metal ion binding"/>
    <property type="evidence" value="ECO:0007669"/>
    <property type="project" value="UniProtKB-KW"/>
</dbReference>
<dbReference type="InterPro" id="IPR004808">
    <property type="entry name" value="AP_endonuc_1"/>
</dbReference>
<keyword evidence="6" id="KW-0378">Hydrolase</keyword>
<keyword evidence="9" id="KW-0464">Manganese</keyword>
<comment type="similarity">
    <text evidence="2">Belongs to the DNA repair enzymes AP/ExoA family.</text>
</comment>
<evidence type="ECO:0000256" key="1">
    <source>
        <dbReference type="ARBA" id="ARBA00000493"/>
    </source>
</evidence>
<evidence type="ECO:0000256" key="5">
    <source>
        <dbReference type="ARBA" id="ARBA00022763"/>
    </source>
</evidence>
<proteinExistence type="inferred from homology"/>
<dbReference type="PANTHER" id="PTHR22748">
    <property type="entry name" value="AP ENDONUCLEASE"/>
    <property type="match status" value="1"/>
</dbReference>
<dbReference type="GO" id="GO:0005634">
    <property type="term" value="C:nucleus"/>
    <property type="evidence" value="ECO:0007669"/>
    <property type="project" value="TreeGrafter"/>
</dbReference>
<dbReference type="Pfam" id="PF03372">
    <property type="entry name" value="Exo_endo_phos"/>
    <property type="match status" value="1"/>
</dbReference>
<keyword evidence="7 9" id="KW-0460">Magnesium</keyword>
<evidence type="ECO:0000256" key="7">
    <source>
        <dbReference type="ARBA" id="ARBA00022842"/>
    </source>
</evidence>
<dbReference type="EC" id="3.1.11.2" evidence="3"/>
<evidence type="ECO:0000256" key="3">
    <source>
        <dbReference type="ARBA" id="ARBA00012115"/>
    </source>
</evidence>
<evidence type="ECO:0000259" key="11">
    <source>
        <dbReference type="Pfam" id="PF03372"/>
    </source>
</evidence>
<dbReference type="SUPFAM" id="SSF56219">
    <property type="entry name" value="DNase I-like"/>
    <property type="match status" value="1"/>
</dbReference>
<dbReference type="GO" id="GO:0006284">
    <property type="term" value="P:base-excision repair"/>
    <property type="evidence" value="ECO:0007669"/>
    <property type="project" value="TreeGrafter"/>
</dbReference>
<sequence>MQDNGKVKNMDLTFCTWNVKGVNEPVKRGKVLSYLKSLNVDIIFLQETHLKNVAHNKLKCRWINQVYYSTLSAKTRGVAILIKKDTPFKHNSTIADKNGRYVLVTGELHTTPITLLNIYGPNHDDPEFYRKVFSLIPDIPNSNLIIGGDFNLVLDPYLDKSLSKKTTPCKGSNFIKTYMKNMNICDA</sequence>
<evidence type="ECO:0000256" key="9">
    <source>
        <dbReference type="PIRSR" id="PIRSR604808-2"/>
    </source>
</evidence>
<dbReference type="GO" id="GO:0008311">
    <property type="term" value="F:double-stranded DNA 3'-5' DNA exonuclease activity"/>
    <property type="evidence" value="ECO:0007669"/>
    <property type="project" value="UniProtKB-EC"/>
</dbReference>
<evidence type="ECO:0000313" key="13">
    <source>
        <dbReference type="Proteomes" id="UP000265100"/>
    </source>
</evidence>
<reference evidence="12 13" key="1">
    <citation type="submission" date="2018-05" db="EMBL/GenBank/DDBJ databases">
        <authorList>
            <person name="Datahose"/>
        </authorList>
    </citation>
    <scope>NUCLEOTIDE SEQUENCE</scope>
</reference>
<dbReference type="GeneTree" id="ENSGT01140000282594"/>
<feature type="binding site" evidence="9">
    <location>
        <position position="18"/>
    </location>
    <ligand>
        <name>Mg(2+)</name>
        <dbReference type="ChEBI" id="CHEBI:18420"/>
        <label>1</label>
    </ligand>
</feature>
<evidence type="ECO:0000256" key="8">
    <source>
        <dbReference type="ARBA" id="ARBA00023204"/>
    </source>
</evidence>
<feature type="binding site" evidence="9">
    <location>
        <position position="47"/>
    </location>
    <ligand>
        <name>Mg(2+)</name>
        <dbReference type="ChEBI" id="CHEBI:18420"/>
        <label>1</label>
    </ligand>
</feature>
<organism evidence="12 13">
    <name type="scientific">Astatotilapia calliptera</name>
    <name type="common">Eastern happy</name>
    <name type="synonym">Chromis callipterus</name>
    <dbReference type="NCBI Taxonomy" id="8154"/>
    <lineage>
        <taxon>Eukaryota</taxon>
        <taxon>Metazoa</taxon>
        <taxon>Chordata</taxon>
        <taxon>Craniata</taxon>
        <taxon>Vertebrata</taxon>
        <taxon>Euteleostomi</taxon>
        <taxon>Actinopterygii</taxon>
        <taxon>Neopterygii</taxon>
        <taxon>Teleostei</taxon>
        <taxon>Neoteleostei</taxon>
        <taxon>Acanthomorphata</taxon>
        <taxon>Ovalentaria</taxon>
        <taxon>Cichlomorphae</taxon>
        <taxon>Cichliformes</taxon>
        <taxon>Cichlidae</taxon>
        <taxon>African cichlids</taxon>
        <taxon>Pseudocrenilabrinae</taxon>
        <taxon>Haplochromini</taxon>
        <taxon>Astatotilapia</taxon>
    </lineage>
</organism>
<accession>A0AAX7VS69</accession>
<name>A0AAX7VS69_ASTCA</name>
<feature type="binding site" evidence="9">
    <location>
        <position position="151"/>
    </location>
    <ligand>
        <name>Mg(2+)</name>
        <dbReference type="ChEBI" id="CHEBI:18420"/>
        <label>1</label>
    </ligand>
</feature>
<dbReference type="GO" id="GO:0008081">
    <property type="term" value="F:phosphoric diester hydrolase activity"/>
    <property type="evidence" value="ECO:0007669"/>
    <property type="project" value="TreeGrafter"/>
</dbReference>
<comment type="cofactor">
    <cofactor evidence="9">
        <name>Mg(2+)</name>
        <dbReference type="ChEBI" id="CHEBI:18420"/>
    </cofactor>
    <cofactor evidence="9">
        <name>Mn(2+)</name>
        <dbReference type="ChEBI" id="CHEBI:29035"/>
    </cofactor>
    <text evidence="9">Probably binds two magnesium or manganese ions per subunit.</text>
</comment>
<feature type="domain" description="Endonuclease/exonuclease/phosphatase" evidence="11">
    <location>
        <begin position="15"/>
        <end position="156"/>
    </location>
</feature>
<evidence type="ECO:0000313" key="12">
    <source>
        <dbReference type="Ensembl" id="ENSACLP00000084665.1"/>
    </source>
</evidence>
<reference evidence="12" key="4">
    <citation type="submission" date="2025-09" db="UniProtKB">
        <authorList>
            <consortium name="Ensembl"/>
        </authorList>
    </citation>
    <scope>IDENTIFICATION</scope>
</reference>
<evidence type="ECO:0000256" key="4">
    <source>
        <dbReference type="ARBA" id="ARBA00022723"/>
    </source>
</evidence>
<keyword evidence="5" id="KW-0227">DNA damage</keyword>
<evidence type="ECO:0000256" key="2">
    <source>
        <dbReference type="ARBA" id="ARBA00007092"/>
    </source>
</evidence>
<keyword evidence="8" id="KW-0234">DNA repair</keyword>
<dbReference type="CDD" id="cd09076">
    <property type="entry name" value="L1-EN"/>
    <property type="match status" value="1"/>
</dbReference>
<dbReference type="GO" id="GO:0003906">
    <property type="term" value="F:DNA-(apurinic or apyrimidinic site) endonuclease activity"/>
    <property type="evidence" value="ECO:0007669"/>
    <property type="project" value="TreeGrafter"/>
</dbReference>
<dbReference type="Gene3D" id="3.60.10.10">
    <property type="entry name" value="Endonuclease/exonuclease/phosphatase"/>
    <property type="match status" value="1"/>
</dbReference>
<comment type="catalytic activity">
    <reaction evidence="1">
        <text>Exonucleolytic cleavage in the 3'- to 5'-direction to yield nucleoside 5'-phosphates.</text>
        <dbReference type="EC" id="3.1.11.2"/>
    </reaction>
</comment>
<keyword evidence="4 9" id="KW-0479">Metal-binding</keyword>
<feature type="site" description="Transition state stabilizer" evidence="10">
    <location>
        <position position="151"/>
    </location>
</feature>
<reference evidence="12" key="3">
    <citation type="submission" date="2025-08" db="UniProtKB">
        <authorList>
            <consortium name="Ensembl"/>
        </authorList>
    </citation>
    <scope>IDENTIFICATION</scope>
</reference>
<dbReference type="AlphaFoldDB" id="A0AAX7VS69"/>
<evidence type="ECO:0000256" key="6">
    <source>
        <dbReference type="ARBA" id="ARBA00022801"/>
    </source>
</evidence>
<dbReference type="Proteomes" id="UP000265100">
    <property type="component" value="Chromosome 2"/>
</dbReference>
<reference evidence="13" key="2">
    <citation type="submission" date="2023-03" db="EMBL/GenBank/DDBJ databases">
        <authorList>
            <consortium name="Wellcome Sanger Institute Data Sharing"/>
        </authorList>
    </citation>
    <scope>NUCLEOTIDE SEQUENCE [LARGE SCALE GENOMIC DNA]</scope>
</reference>
<dbReference type="PANTHER" id="PTHR22748:SF26">
    <property type="entry name" value="ENDONUCLEASE_EXONUCLEASE_PHOSPHATASE DOMAIN-CONTAINING PROTEIN"/>
    <property type="match status" value="1"/>
</dbReference>
<keyword evidence="13" id="KW-1185">Reference proteome</keyword>
<evidence type="ECO:0000256" key="10">
    <source>
        <dbReference type="PIRSR" id="PIRSR604808-3"/>
    </source>
</evidence>
<protein>
    <recommendedName>
        <fullName evidence="3">exodeoxyribonuclease III</fullName>
        <ecNumber evidence="3">3.1.11.2</ecNumber>
    </recommendedName>
</protein>
<dbReference type="InterPro" id="IPR036691">
    <property type="entry name" value="Endo/exonu/phosph_ase_sf"/>
</dbReference>
<feature type="binding site" evidence="9">
    <location>
        <position position="149"/>
    </location>
    <ligand>
        <name>Mg(2+)</name>
        <dbReference type="ChEBI" id="CHEBI:18420"/>
        <label>1</label>
    </ligand>
</feature>
<dbReference type="Ensembl" id="ENSACLT00000078627.1">
    <property type="protein sequence ID" value="ENSACLP00000084665.1"/>
    <property type="gene ID" value="ENSACLG00000035659.1"/>
</dbReference>